<protein>
    <submittedName>
        <fullName evidence="4">PEP/pyruvate-binding domain-containing protein</fullName>
    </submittedName>
</protein>
<dbReference type="SUPFAM" id="SSF56059">
    <property type="entry name" value="Glutathione synthetase ATP-binding domain-like"/>
    <property type="match status" value="1"/>
</dbReference>
<dbReference type="RefSeq" id="WP_386189530.1">
    <property type="nucleotide sequence ID" value="NZ_JBHSBC010000009.1"/>
</dbReference>
<keyword evidence="5" id="KW-1185">Reference proteome</keyword>
<accession>A0ABV8EWQ9</accession>
<evidence type="ECO:0000313" key="5">
    <source>
        <dbReference type="Proteomes" id="UP001595698"/>
    </source>
</evidence>
<organism evidence="4 5">
    <name type="scientific">Streptosporangium jomthongense</name>
    <dbReference type="NCBI Taxonomy" id="1193683"/>
    <lineage>
        <taxon>Bacteria</taxon>
        <taxon>Bacillati</taxon>
        <taxon>Actinomycetota</taxon>
        <taxon>Actinomycetes</taxon>
        <taxon>Streptosporangiales</taxon>
        <taxon>Streptosporangiaceae</taxon>
        <taxon>Streptosporangium</taxon>
    </lineage>
</organism>
<evidence type="ECO:0000259" key="2">
    <source>
        <dbReference type="Pfam" id="PF00391"/>
    </source>
</evidence>
<comment type="caution">
    <text evidence="4">The sequence shown here is derived from an EMBL/GenBank/DDBJ whole genome shotgun (WGS) entry which is preliminary data.</text>
</comment>
<dbReference type="EMBL" id="JBHSBC010000009">
    <property type="protein sequence ID" value="MFC3980469.1"/>
    <property type="molecule type" value="Genomic_DNA"/>
</dbReference>
<evidence type="ECO:0000313" key="4">
    <source>
        <dbReference type="EMBL" id="MFC3980469.1"/>
    </source>
</evidence>
<dbReference type="InterPro" id="IPR036637">
    <property type="entry name" value="Phosphohistidine_dom_sf"/>
</dbReference>
<dbReference type="PANTHER" id="PTHR43615">
    <property type="entry name" value="PHOSPHOENOLPYRUVATE SYNTHASE-RELATED"/>
    <property type="match status" value="1"/>
</dbReference>
<evidence type="ECO:0000256" key="1">
    <source>
        <dbReference type="SAM" id="MobiDB-lite"/>
    </source>
</evidence>
<feature type="domain" description="Pyruvate phosphate dikinase AMP/ATP-binding" evidence="3">
    <location>
        <begin position="18"/>
        <end position="322"/>
    </location>
</feature>
<dbReference type="InterPro" id="IPR051549">
    <property type="entry name" value="PEP_Utilizing_Enz"/>
</dbReference>
<dbReference type="Gene3D" id="3.50.30.10">
    <property type="entry name" value="Phosphohistidine domain"/>
    <property type="match status" value="1"/>
</dbReference>
<dbReference type="PANTHER" id="PTHR43615:SF1">
    <property type="entry name" value="PPDK_N DOMAIN-CONTAINING PROTEIN"/>
    <property type="match status" value="1"/>
</dbReference>
<proteinExistence type="predicted"/>
<dbReference type="Pfam" id="PF00391">
    <property type="entry name" value="PEP-utilizers"/>
    <property type="match status" value="1"/>
</dbReference>
<dbReference type="Gene3D" id="3.30.1490.20">
    <property type="entry name" value="ATP-grasp fold, A domain"/>
    <property type="match status" value="1"/>
</dbReference>
<evidence type="ECO:0000259" key="3">
    <source>
        <dbReference type="Pfam" id="PF01326"/>
    </source>
</evidence>
<dbReference type="InterPro" id="IPR008279">
    <property type="entry name" value="PEP-util_enz_mobile_dom"/>
</dbReference>
<dbReference type="InterPro" id="IPR002192">
    <property type="entry name" value="PPDK_AMP/ATP-bd"/>
</dbReference>
<feature type="compositionally biased region" description="Basic and acidic residues" evidence="1">
    <location>
        <begin position="771"/>
        <end position="788"/>
    </location>
</feature>
<gene>
    <name evidence="4" type="ORF">ACFOYY_10070</name>
</gene>
<dbReference type="Gene3D" id="3.30.470.20">
    <property type="entry name" value="ATP-grasp fold, B domain"/>
    <property type="match status" value="1"/>
</dbReference>
<dbReference type="InterPro" id="IPR013815">
    <property type="entry name" value="ATP_grasp_subdomain_1"/>
</dbReference>
<name>A0ABV8EWQ9_9ACTN</name>
<feature type="region of interest" description="Disordered" evidence="1">
    <location>
        <begin position="752"/>
        <end position="788"/>
    </location>
</feature>
<dbReference type="Proteomes" id="UP001595698">
    <property type="component" value="Unassembled WGS sequence"/>
</dbReference>
<feature type="domain" description="PEP-utilising enzyme mobile" evidence="2">
    <location>
        <begin position="821"/>
        <end position="889"/>
    </location>
</feature>
<sequence length="903" mass="99027">MTPVPEPPVLRVDLHDVTRVGNKFARLESMRLAGLPVPPLYCLPAEAFDLVVGKVRDGLPAVPPLGDAGAVKAWGEAATAEVTRLAVPGELADAALAAFDEVIGPDGLAAVRACVVPAAGLTGEDDAADPFAGMSDSFLYVPRRDLLTRIVDCWASAYKPEAVLYRLRAGADPTATRVAVGVQLMVPGTRSFVAFSRDPRDGSARHVIAAALGIGEGVVQEKADVDHFFVSHATGEVTERTVRKNRMVGPPDGSGELALLAVPDELAGKPVLDRERISRIVEALTRIERHFGCPQDVEGTFTEDGRLYVVQARPMAEPPEERPRTRQVLWSNHNITESYPGVSGALTYSLARDFYRWIFTDLYRRMGVSERSLRRDRHHLERMVGMVDGRVFYRLDAWYALHGRLPVFEFVRGWWEHSMGLADDPRSVPPCPGWPLRALRIAPGYLRRALRHPRDVREFLTWWDGTAATAHERIDHAEPAELVAFYRRLWAQVAVRWGVTLTNSVFSMTVAGTLDRLLRRWAGQDGRALMLGLLSGGPDNRSLAALRSAIALAELVGANGPARERVLAAERPEDARRAWEELVEGRYGSAIAGAAVAHLRRYGDRAAGDLKLEEPTPRQRPWMVLDMVRPFVRQGLTVAASRAEELRVRREAERELRERCPGLLRRTALRLLAAAMRGLVKAREDTRFCRTELYGLSRGVLFRLGAELAKAGHLDRADDVIDLTVQEVLGAFEGTLPGADLRPLAAHRRKEREFNETLPAPPSRLLTGEGLARDVGARRTEPREQEGDPRLLRGLASSAGLVRARAKVVPHPSIPPEACQDRILIARETDPGWLFLMSAARGLVVERGTLLSHTAITGRLLGVPTVVAVAGATTRIPDGALIELDGAAGTVRVLDEAPEEGEG</sequence>
<dbReference type="SUPFAM" id="SSF52009">
    <property type="entry name" value="Phosphohistidine domain"/>
    <property type="match status" value="1"/>
</dbReference>
<reference evidence="5" key="1">
    <citation type="journal article" date="2019" name="Int. J. Syst. Evol. Microbiol.">
        <title>The Global Catalogue of Microorganisms (GCM) 10K type strain sequencing project: providing services to taxonomists for standard genome sequencing and annotation.</title>
        <authorList>
            <consortium name="The Broad Institute Genomics Platform"/>
            <consortium name="The Broad Institute Genome Sequencing Center for Infectious Disease"/>
            <person name="Wu L."/>
            <person name="Ma J."/>
        </authorList>
    </citation>
    <scope>NUCLEOTIDE SEQUENCE [LARGE SCALE GENOMIC DNA]</scope>
    <source>
        <strain evidence="5">TBRC 7912</strain>
    </source>
</reference>
<dbReference type="Pfam" id="PF01326">
    <property type="entry name" value="PPDK_N"/>
    <property type="match status" value="1"/>
</dbReference>